<dbReference type="CDD" id="cd18787">
    <property type="entry name" value="SF2_C_DEAD"/>
    <property type="match status" value="1"/>
</dbReference>
<name>A0A7W9BQE0_9SPHN</name>
<feature type="domain" description="Helicase C-terminal" evidence="9">
    <location>
        <begin position="232"/>
        <end position="379"/>
    </location>
</feature>
<dbReference type="GO" id="GO:0003724">
    <property type="term" value="F:RNA helicase activity"/>
    <property type="evidence" value="ECO:0007669"/>
    <property type="project" value="UniProtKB-EC"/>
</dbReference>
<dbReference type="PROSITE" id="PS51195">
    <property type="entry name" value="Q_MOTIF"/>
    <property type="match status" value="1"/>
</dbReference>
<dbReference type="Proteomes" id="UP000546701">
    <property type="component" value="Unassembled WGS sequence"/>
</dbReference>
<evidence type="ECO:0000313" key="12">
    <source>
        <dbReference type="Proteomes" id="UP000546701"/>
    </source>
</evidence>
<keyword evidence="12" id="KW-1185">Reference proteome</keyword>
<evidence type="ECO:0000256" key="5">
    <source>
        <dbReference type="ARBA" id="ARBA00038437"/>
    </source>
</evidence>
<sequence length="440" mass="47550">MTKFSDLYLAEPLQKALAAKGYEVPTPIQAQAIPPLLDGRDLCGIAQTGTGKTAAFALPSLHRLAASPRPRPPGGCRMLVLAPTRELASQIAESFVEYGKFMRLSVATVFGGVPIGKQIRQMGSGVDILVATPGRLLDLIDQRALSLKNVEIFVLDEADQMLDLGFIHALKRIDQLLPAKRQSLFFSATMPKAIAELGDRFLTDPIKVAVAPQATTAERVEQFAILCNQTEKAALLIMKIRSEPIDRALVFSRTKHGADKVVKHLKASGIGAEAIHGNKSQPQRERALGQFRSGEIKILVATDIAARGIDVGGVSHVFNFELPNVSEQYVHRIGRTARAGASGIAIAFVADDEKAYLRSIEKLTRIKMEMLPLPDNFLAEKAKLPKPAPSAPGDERRSDRGAPRRHDGPGAPSGEKRRFAPRRSGSVGAHKGAVRKVGGR</sequence>
<dbReference type="PROSITE" id="PS51194">
    <property type="entry name" value="HELICASE_CTER"/>
    <property type="match status" value="1"/>
</dbReference>
<evidence type="ECO:0000256" key="3">
    <source>
        <dbReference type="ARBA" id="ARBA00022806"/>
    </source>
</evidence>
<feature type="domain" description="DEAD-box RNA helicase Q" evidence="10">
    <location>
        <begin position="2"/>
        <end position="30"/>
    </location>
</feature>
<feature type="compositionally biased region" description="Basic and acidic residues" evidence="7">
    <location>
        <begin position="393"/>
        <end position="418"/>
    </location>
</feature>
<accession>A0A7W9BQE0</accession>
<feature type="short sequence motif" description="Q motif" evidence="6">
    <location>
        <begin position="2"/>
        <end position="30"/>
    </location>
</feature>
<evidence type="ECO:0000259" key="8">
    <source>
        <dbReference type="PROSITE" id="PS51192"/>
    </source>
</evidence>
<dbReference type="InterPro" id="IPR011545">
    <property type="entry name" value="DEAD/DEAH_box_helicase_dom"/>
</dbReference>
<dbReference type="GO" id="GO:0016787">
    <property type="term" value="F:hydrolase activity"/>
    <property type="evidence" value="ECO:0007669"/>
    <property type="project" value="UniProtKB-KW"/>
</dbReference>
<dbReference type="PANTHER" id="PTHR47959:SF13">
    <property type="entry name" value="ATP-DEPENDENT RNA HELICASE RHLE"/>
    <property type="match status" value="1"/>
</dbReference>
<keyword evidence="4" id="KW-0067">ATP-binding</keyword>
<dbReference type="SMART" id="SM00490">
    <property type="entry name" value="HELICc"/>
    <property type="match status" value="1"/>
</dbReference>
<organism evidence="11 12">
    <name type="scientific">Sphingomonas prati</name>
    <dbReference type="NCBI Taxonomy" id="1843237"/>
    <lineage>
        <taxon>Bacteria</taxon>
        <taxon>Pseudomonadati</taxon>
        <taxon>Pseudomonadota</taxon>
        <taxon>Alphaproteobacteria</taxon>
        <taxon>Sphingomonadales</taxon>
        <taxon>Sphingomonadaceae</taxon>
        <taxon>Sphingomonas</taxon>
    </lineage>
</organism>
<dbReference type="Gene3D" id="3.40.50.300">
    <property type="entry name" value="P-loop containing nucleotide triphosphate hydrolases"/>
    <property type="match status" value="2"/>
</dbReference>
<evidence type="ECO:0000256" key="1">
    <source>
        <dbReference type="ARBA" id="ARBA00022741"/>
    </source>
</evidence>
<dbReference type="GO" id="GO:0005524">
    <property type="term" value="F:ATP binding"/>
    <property type="evidence" value="ECO:0007669"/>
    <property type="project" value="UniProtKB-KW"/>
</dbReference>
<evidence type="ECO:0000256" key="6">
    <source>
        <dbReference type="PROSITE-ProRule" id="PRU00552"/>
    </source>
</evidence>
<comment type="caution">
    <text evidence="11">The sequence shown here is derived from an EMBL/GenBank/DDBJ whole genome shotgun (WGS) entry which is preliminary data.</text>
</comment>
<dbReference type="InterPro" id="IPR050079">
    <property type="entry name" value="DEAD_box_RNA_helicase"/>
</dbReference>
<proteinExistence type="inferred from homology"/>
<dbReference type="SUPFAM" id="SSF52540">
    <property type="entry name" value="P-loop containing nucleoside triphosphate hydrolases"/>
    <property type="match status" value="1"/>
</dbReference>
<protein>
    <submittedName>
        <fullName evidence="11">ATP-dependent RNA helicase RhlE</fullName>
        <ecNumber evidence="11">3.6.4.13</ecNumber>
    </submittedName>
</protein>
<evidence type="ECO:0000259" key="10">
    <source>
        <dbReference type="PROSITE" id="PS51195"/>
    </source>
</evidence>
<evidence type="ECO:0000256" key="7">
    <source>
        <dbReference type="SAM" id="MobiDB-lite"/>
    </source>
</evidence>
<keyword evidence="1" id="KW-0547">Nucleotide-binding</keyword>
<dbReference type="GO" id="GO:0005829">
    <property type="term" value="C:cytosol"/>
    <property type="evidence" value="ECO:0007669"/>
    <property type="project" value="TreeGrafter"/>
</dbReference>
<dbReference type="InterPro" id="IPR001650">
    <property type="entry name" value="Helicase_C-like"/>
</dbReference>
<keyword evidence="3 11" id="KW-0347">Helicase</keyword>
<dbReference type="InterPro" id="IPR027417">
    <property type="entry name" value="P-loop_NTPase"/>
</dbReference>
<dbReference type="EMBL" id="JACIJR010000002">
    <property type="protein sequence ID" value="MBB5728218.1"/>
    <property type="molecule type" value="Genomic_DNA"/>
</dbReference>
<reference evidence="11 12" key="1">
    <citation type="submission" date="2020-08" db="EMBL/GenBank/DDBJ databases">
        <title>Genomic Encyclopedia of Type Strains, Phase IV (KMG-IV): sequencing the most valuable type-strain genomes for metagenomic binning, comparative biology and taxonomic classification.</title>
        <authorList>
            <person name="Goeker M."/>
        </authorList>
    </citation>
    <scope>NUCLEOTIDE SEQUENCE [LARGE SCALE GENOMIC DNA]</scope>
    <source>
        <strain evidence="11 12">DSM 103336</strain>
    </source>
</reference>
<feature type="domain" description="Helicase ATP-binding" evidence="8">
    <location>
        <begin position="33"/>
        <end position="208"/>
    </location>
</feature>
<dbReference type="Pfam" id="PF00270">
    <property type="entry name" value="DEAD"/>
    <property type="match status" value="1"/>
</dbReference>
<dbReference type="PANTHER" id="PTHR47959">
    <property type="entry name" value="ATP-DEPENDENT RNA HELICASE RHLE-RELATED"/>
    <property type="match status" value="1"/>
</dbReference>
<evidence type="ECO:0000259" key="9">
    <source>
        <dbReference type="PROSITE" id="PS51194"/>
    </source>
</evidence>
<evidence type="ECO:0000313" key="11">
    <source>
        <dbReference type="EMBL" id="MBB5728218.1"/>
    </source>
</evidence>
<dbReference type="InterPro" id="IPR044742">
    <property type="entry name" value="DEAD/DEAH_RhlB"/>
</dbReference>
<dbReference type="AlphaFoldDB" id="A0A7W9BQE0"/>
<keyword evidence="2 11" id="KW-0378">Hydrolase</keyword>
<dbReference type="InterPro" id="IPR014001">
    <property type="entry name" value="Helicase_ATP-bd"/>
</dbReference>
<feature type="region of interest" description="Disordered" evidence="7">
    <location>
        <begin position="383"/>
        <end position="440"/>
    </location>
</feature>
<dbReference type="RefSeq" id="WP_157177351.1">
    <property type="nucleotide sequence ID" value="NZ_BMJP01000001.1"/>
</dbReference>
<dbReference type="OrthoDB" id="9805696at2"/>
<dbReference type="EC" id="3.6.4.13" evidence="11"/>
<dbReference type="InterPro" id="IPR014014">
    <property type="entry name" value="RNA_helicase_DEAD_Q_motif"/>
</dbReference>
<comment type="similarity">
    <text evidence="5">Belongs to the DEAD box helicase family.</text>
</comment>
<evidence type="ECO:0000256" key="4">
    <source>
        <dbReference type="ARBA" id="ARBA00022840"/>
    </source>
</evidence>
<dbReference type="Pfam" id="PF00271">
    <property type="entry name" value="Helicase_C"/>
    <property type="match status" value="1"/>
</dbReference>
<gene>
    <name evidence="11" type="ORF">FHS99_000688</name>
</gene>
<dbReference type="SMART" id="SM00487">
    <property type="entry name" value="DEXDc"/>
    <property type="match status" value="1"/>
</dbReference>
<evidence type="ECO:0000256" key="2">
    <source>
        <dbReference type="ARBA" id="ARBA00022801"/>
    </source>
</evidence>
<dbReference type="PROSITE" id="PS51192">
    <property type="entry name" value="HELICASE_ATP_BIND_1"/>
    <property type="match status" value="1"/>
</dbReference>
<dbReference type="CDD" id="cd00268">
    <property type="entry name" value="DEADc"/>
    <property type="match status" value="1"/>
</dbReference>
<dbReference type="GO" id="GO:0003676">
    <property type="term" value="F:nucleic acid binding"/>
    <property type="evidence" value="ECO:0007669"/>
    <property type="project" value="InterPro"/>
</dbReference>